<dbReference type="Gene3D" id="3.90.180.10">
    <property type="entry name" value="Medium-chain alcohol dehydrogenases, catalytic domain"/>
    <property type="match status" value="1"/>
</dbReference>
<gene>
    <name evidence="1" type="ORF">GCM10009691_28130</name>
</gene>
<evidence type="ECO:0000313" key="2">
    <source>
        <dbReference type="Proteomes" id="UP001501791"/>
    </source>
</evidence>
<evidence type="ECO:0008006" key="3">
    <source>
        <dbReference type="Google" id="ProtNLM"/>
    </source>
</evidence>
<dbReference type="InterPro" id="IPR045010">
    <property type="entry name" value="MDR_fam"/>
</dbReference>
<dbReference type="PANTHER" id="PTHR43205">
    <property type="entry name" value="PROSTAGLANDIN REDUCTASE"/>
    <property type="match status" value="1"/>
</dbReference>
<protein>
    <recommendedName>
        <fullName evidence="3">Zinc-binding dehydrogenase</fullName>
    </recommendedName>
</protein>
<dbReference type="RefSeq" id="WP_197679696.1">
    <property type="nucleotide sequence ID" value="NZ_BAAALY010000013.1"/>
</dbReference>
<sequence>MRIVLCGAVATGYDGRLPSTGVRNYMQRGLRRAVMEGFVFFEYLDRFPEALAHLSGMLGRGELIIAESIAEGLEAAPAALDGLFAGANLGKQLVRV</sequence>
<dbReference type="EMBL" id="BAAALY010000013">
    <property type="protein sequence ID" value="GAA1551982.1"/>
    <property type="molecule type" value="Genomic_DNA"/>
</dbReference>
<reference evidence="1 2" key="1">
    <citation type="journal article" date="2019" name="Int. J. Syst. Evol. Microbiol.">
        <title>The Global Catalogue of Microorganisms (GCM) 10K type strain sequencing project: providing services to taxonomists for standard genome sequencing and annotation.</title>
        <authorList>
            <consortium name="The Broad Institute Genomics Platform"/>
            <consortium name="The Broad Institute Genome Sequencing Center for Infectious Disease"/>
            <person name="Wu L."/>
            <person name="Ma J."/>
        </authorList>
    </citation>
    <scope>NUCLEOTIDE SEQUENCE [LARGE SCALE GENOMIC DNA]</scope>
    <source>
        <strain evidence="1 2">JCM 13319</strain>
    </source>
</reference>
<dbReference type="PANTHER" id="PTHR43205:SF7">
    <property type="entry name" value="PROSTAGLANDIN REDUCTASE 1"/>
    <property type="match status" value="1"/>
</dbReference>
<keyword evidence="2" id="KW-1185">Reference proteome</keyword>
<dbReference type="Proteomes" id="UP001501791">
    <property type="component" value="Unassembled WGS sequence"/>
</dbReference>
<comment type="caution">
    <text evidence="1">The sequence shown here is derived from an EMBL/GenBank/DDBJ whole genome shotgun (WGS) entry which is preliminary data.</text>
</comment>
<name>A0ABN2C4J7_9MICO</name>
<dbReference type="Gene3D" id="3.40.50.720">
    <property type="entry name" value="NAD(P)-binding Rossmann-like Domain"/>
    <property type="match status" value="1"/>
</dbReference>
<organism evidence="1 2">
    <name type="scientific">Brevibacterium picturae</name>
    <dbReference type="NCBI Taxonomy" id="260553"/>
    <lineage>
        <taxon>Bacteria</taxon>
        <taxon>Bacillati</taxon>
        <taxon>Actinomycetota</taxon>
        <taxon>Actinomycetes</taxon>
        <taxon>Micrococcales</taxon>
        <taxon>Brevibacteriaceae</taxon>
        <taxon>Brevibacterium</taxon>
    </lineage>
</organism>
<evidence type="ECO:0000313" key="1">
    <source>
        <dbReference type="EMBL" id="GAA1551982.1"/>
    </source>
</evidence>
<accession>A0ABN2C4J7</accession>
<proteinExistence type="predicted"/>